<dbReference type="KEGG" id="eiv:EIN_312810"/>
<keyword evidence="1" id="KW-0732">Signal</keyword>
<dbReference type="OrthoDB" id="25353at2759"/>
<evidence type="ECO:0000313" key="3">
    <source>
        <dbReference type="Proteomes" id="UP000014680"/>
    </source>
</evidence>
<dbReference type="Proteomes" id="UP000014680">
    <property type="component" value="Unassembled WGS sequence"/>
</dbReference>
<dbReference type="VEuPathDB" id="AmoebaDB:EIN_312810"/>
<dbReference type="OMA" id="YDSPCTC"/>
<name>A0A0A1UCL4_ENTIV</name>
<reference evidence="2 3" key="1">
    <citation type="submission" date="2012-10" db="EMBL/GenBank/DDBJ databases">
        <authorList>
            <person name="Zafar N."/>
            <person name="Inman J."/>
            <person name="Hall N."/>
            <person name="Lorenzi H."/>
            <person name="Caler E."/>
        </authorList>
    </citation>
    <scope>NUCLEOTIDE SEQUENCE [LARGE SCALE GENOMIC DNA]</scope>
    <source>
        <strain evidence="2 3">IP1</strain>
    </source>
</reference>
<feature type="signal peptide" evidence="1">
    <location>
        <begin position="1"/>
        <end position="16"/>
    </location>
</feature>
<dbReference type="RefSeq" id="XP_004259680.1">
    <property type="nucleotide sequence ID" value="XM_004259632.1"/>
</dbReference>
<sequence>MKNVMMLMLLSLTAFGADYSGCGCCHVNGKCDSFSGTWSTLYQCLSRVENTKYPSDPNWFHVPRQPNMTYQQCTVPTGWSGSQPQLVVEDPCDCFETMSDSVTNTYDCSNDTDLMEALDEVCNNLKCKFCNFVDPKCGAIQQRRCDMVYQQEIALHKTPSSADICRALSKKTDCYDKNNCTYSDIAPMQQTIKQCRNSTCPSCYQICKNGAETLLVSLALAVLVLVF</sequence>
<keyword evidence="3" id="KW-1185">Reference proteome</keyword>
<dbReference type="AlphaFoldDB" id="A0A0A1UCL4"/>
<feature type="chain" id="PRO_5001980445" evidence="1">
    <location>
        <begin position="17"/>
        <end position="227"/>
    </location>
</feature>
<dbReference type="EMBL" id="KB206312">
    <property type="protein sequence ID" value="ELP92909.1"/>
    <property type="molecule type" value="Genomic_DNA"/>
</dbReference>
<dbReference type="GeneID" id="14891900"/>
<accession>A0A0A1UCL4</accession>
<proteinExistence type="predicted"/>
<evidence type="ECO:0000256" key="1">
    <source>
        <dbReference type="SAM" id="SignalP"/>
    </source>
</evidence>
<evidence type="ECO:0000313" key="2">
    <source>
        <dbReference type="EMBL" id="ELP92909.1"/>
    </source>
</evidence>
<gene>
    <name evidence="2" type="ORF">EIN_312810</name>
</gene>
<organism evidence="2 3">
    <name type="scientific">Entamoeba invadens IP1</name>
    <dbReference type="NCBI Taxonomy" id="370355"/>
    <lineage>
        <taxon>Eukaryota</taxon>
        <taxon>Amoebozoa</taxon>
        <taxon>Evosea</taxon>
        <taxon>Archamoebae</taxon>
        <taxon>Mastigamoebida</taxon>
        <taxon>Entamoebidae</taxon>
        <taxon>Entamoeba</taxon>
    </lineage>
</organism>
<protein>
    <submittedName>
        <fullName evidence="2">Uncharacterized protein</fullName>
    </submittedName>
</protein>